<reference evidence="1 2" key="1">
    <citation type="submission" date="2023-07" db="EMBL/GenBank/DDBJ databases">
        <title>Genomic Encyclopedia of Type Strains, Phase IV (KMG-IV): sequencing the most valuable type-strain genomes for metagenomic binning, comparative biology and taxonomic classification.</title>
        <authorList>
            <person name="Goeker M."/>
        </authorList>
    </citation>
    <scope>NUCLEOTIDE SEQUENCE [LARGE SCALE GENOMIC DNA]</scope>
    <source>
        <strain evidence="1 2">DSM 1112</strain>
    </source>
</reference>
<accession>A0ABU0C2L3</accession>
<dbReference type="Pfam" id="PF14552">
    <property type="entry name" value="Tautomerase_2"/>
    <property type="match status" value="1"/>
</dbReference>
<gene>
    <name evidence="1" type="ORF">QO002_006122</name>
</gene>
<evidence type="ECO:0008006" key="3">
    <source>
        <dbReference type="Google" id="ProtNLM"/>
    </source>
</evidence>
<dbReference type="InterPro" id="IPR037479">
    <property type="entry name" value="Tauto_MSAD"/>
</dbReference>
<name>A0ABU0C2L3_9HYPH</name>
<dbReference type="InterPro" id="IPR014347">
    <property type="entry name" value="Tautomerase/MIF_sf"/>
</dbReference>
<protein>
    <recommendedName>
        <fullName evidence="3">Tautomerase enzyme</fullName>
    </recommendedName>
</protein>
<evidence type="ECO:0000313" key="2">
    <source>
        <dbReference type="Proteomes" id="UP001230207"/>
    </source>
</evidence>
<dbReference type="Proteomes" id="UP001230207">
    <property type="component" value="Unassembled WGS sequence"/>
</dbReference>
<keyword evidence="2" id="KW-1185">Reference proteome</keyword>
<dbReference type="EMBL" id="JAUSVF010000006">
    <property type="protein sequence ID" value="MDQ0323915.1"/>
    <property type="molecule type" value="Genomic_DNA"/>
</dbReference>
<sequence>MAFYSKLTLALKDRCDIASSDVMISLLINSDEDWSFGLGKAQFLTGELGTSTERPQ</sequence>
<comment type="caution">
    <text evidence="1">The sequence shown here is derived from an EMBL/GenBank/DDBJ whole genome shotgun (WGS) entry which is preliminary data.</text>
</comment>
<dbReference type="Gene3D" id="3.30.429.10">
    <property type="entry name" value="Macrophage Migration Inhibitory Factor"/>
    <property type="match status" value="1"/>
</dbReference>
<proteinExistence type="predicted"/>
<evidence type="ECO:0000313" key="1">
    <source>
        <dbReference type="EMBL" id="MDQ0323915.1"/>
    </source>
</evidence>
<dbReference type="SUPFAM" id="SSF55331">
    <property type="entry name" value="Tautomerase/MIF"/>
    <property type="match status" value="1"/>
</dbReference>
<organism evidence="1 2">
    <name type="scientific">Pararhizobium capsulatum DSM 1112</name>
    <dbReference type="NCBI Taxonomy" id="1121113"/>
    <lineage>
        <taxon>Bacteria</taxon>
        <taxon>Pseudomonadati</taxon>
        <taxon>Pseudomonadota</taxon>
        <taxon>Alphaproteobacteria</taxon>
        <taxon>Hyphomicrobiales</taxon>
        <taxon>Rhizobiaceae</taxon>
        <taxon>Rhizobium/Agrobacterium group</taxon>
        <taxon>Pararhizobium</taxon>
    </lineage>
</organism>